<evidence type="ECO:0000313" key="3">
    <source>
        <dbReference type="Proteomes" id="UP000741013"/>
    </source>
</evidence>
<dbReference type="EMBL" id="JAGGMS010000001">
    <property type="protein sequence ID" value="MBP2185552.1"/>
    <property type="molecule type" value="Genomic_DNA"/>
</dbReference>
<protein>
    <recommendedName>
        <fullName evidence="4">Secreted protein</fullName>
    </recommendedName>
</protein>
<keyword evidence="3" id="KW-1185">Reference proteome</keyword>
<feature type="chain" id="PRO_5047408427" description="Secreted protein" evidence="1">
    <location>
        <begin position="32"/>
        <end position="173"/>
    </location>
</feature>
<evidence type="ECO:0008006" key="4">
    <source>
        <dbReference type="Google" id="ProtNLM"/>
    </source>
</evidence>
<evidence type="ECO:0000313" key="2">
    <source>
        <dbReference type="EMBL" id="MBP2185552.1"/>
    </source>
</evidence>
<name>A0ABS4Q1K1_9PSEU</name>
<dbReference type="Gene3D" id="2.60.20.10">
    <property type="entry name" value="Crystallins"/>
    <property type="match status" value="1"/>
</dbReference>
<organism evidence="2 3">
    <name type="scientific">Amycolatopsis magusensis</name>
    <dbReference type="NCBI Taxonomy" id="882444"/>
    <lineage>
        <taxon>Bacteria</taxon>
        <taxon>Bacillati</taxon>
        <taxon>Actinomycetota</taxon>
        <taxon>Actinomycetes</taxon>
        <taxon>Pseudonocardiales</taxon>
        <taxon>Pseudonocardiaceae</taxon>
        <taxon>Amycolatopsis</taxon>
    </lineage>
</organism>
<reference evidence="2 3" key="1">
    <citation type="submission" date="2021-03" db="EMBL/GenBank/DDBJ databases">
        <title>Sequencing the genomes of 1000 actinobacteria strains.</title>
        <authorList>
            <person name="Klenk H.-P."/>
        </authorList>
    </citation>
    <scope>NUCLEOTIDE SEQUENCE [LARGE SCALE GENOMIC DNA]</scope>
    <source>
        <strain evidence="2 3">DSM 45510</strain>
    </source>
</reference>
<evidence type="ECO:0000256" key="1">
    <source>
        <dbReference type="SAM" id="SignalP"/>
    </source>
</evidence>
<keyword evidence="1" id="KW-0732">Signal</keyword>
<feature type="signal peptide" evidence="1">
    <location>
        <begin position="1"/>
        <end position="31"/>
    </location>
</feature>
<dbReference type="Proteomes" id="UP000741013">
    <property type="component" value="Unassembled WGS sequence"/>
</dbReference>
<accession>A0ABS4Q1K1</accession>
<proteinExistence type="predicted"/>
<sequence>MRTKIRTTLTLAIAAMVATTTLSLSTTTALASNTSHGIEACQVVLHKLKPGQETSDVAFSRCSDNPDEFRTSGWIILANLYVDADYRGRVIYLSGLDGPCDSAGYGWRDLSDIAPDGSGADNTVSSFRVLEGCTWSQMYDGVNYSGDVKYGHGNYAFIGHEMNDRMSSMILHA</sequence>
<dbReference type="RefSeq" id="WP_209668421.1">
    <property type="nucleotide sequence ID" value="NZ_JAGGMS010000001.1"/>
</dbReference>
<comment type="caution">
    <text evidence="2">The sequence shown here is derived from an EMBL/GenBank/DDBJ whole genome shotgun (WGS) entry which is preliminary data.</text>
</comment>
<gene>
    <name evidence="2" type="ORF">JOM49_007078</name>
</gene>